<dbReference type="RefSeq" id="WP_116070467.1">
    <property type="nucleotide sequence ID" value="NZ_BONB01000002.1"/>
</dbReference>
<reference evidence="1 2" key="1">
    <citation type="submission" date="2018-08" db="EMBL/GenBank/DDBJ databases">
        <title>Sequencing the genomes of 1000 actinobacteria strains.</title>
        <authorList>
            <person name="Klenk H.-P."/>
        </authorList>
    </citation>
    <scope>NUCLEOTIDE SEQUENCE [LARGE SCALE GENOMIC DNA]</scope>
    <source>
        <strain evidence="1 2">DSM 44099</strain>
    </source>
</reference>
<comment type="caution">
    <text evidence="1">The sequence shown here is derived from an EMBL/GenBank/DDBJ whole genome shotgun (WGS) entry which is preliminary data.</text>
</comment>
<protein>
    <submittedName>
        <fullName evidence="1">Uncharacterized protein</fullName>
    </submittedName>
</protein>
<accession>A0A3D9ZRM1</accession>
<proteinExistence type="predicted"/>
<evidence type="ECO:0000313" key="2">
    <source>
        <dbReference type="Proteomes" id="UP000256913"/>
    </source>
</evidence>
<dbReference type="OrthoDB" id="3374366at2"/>
<dbReference type="Proteomes" id="UP000256913">
    <property type="component" value="Unassembled WGS sequence"/>
</dbReference>
<sequence length="158" mass="17095">MEEATPVRIRQLTGVYRFDATARHLAARMLGDGCGLRALTHRGLRANPEWSAMAGELIVPVVLTDLDRAPEPIHTLALTSRPCVLATTRGGAVPLLGPADLDRIAGRVTLFLDEVRKAARAAGLIWTMPMWDSSPAPLYAVRSADTRQSRAAASWSRA</sequence>
<dbReference type="EMBL" id="QUMQ01000001">
    <property type="protein sequence ID" value="REF99274.1"/>
    <property type="molecule type" value="Genomic_DNA"/>
</dbReference>
<name>A0A3D9ZRM1_9ACTN</name>
<keyword evidence="2" id="KW-1185">Reference proteome</keyword>
<dbReference type="AlphaFoldDB" id="A0A3D9ZRM1"/>
<gene>
    <name evidence="1" type="ORF">DFJ67_5308</name>
</gene>
<evidence type="ECO:0000313" key="1">
    <source>
        <dbReference type="EMBL" id="REF99274.1"/>
    </source>
</evidence>
<organism evidence="1 2">
    <name type="scientific">Asanoa ferruginea</name>
    <dbReference type="NCBI Taxonomy" id="53367"/>
    <lineage>
        <taxon>Bacteria</taxon>
        <taxon>Bacillati</taxon>
        <taxon>Actinomycetota</taxon>
        <taxon>Actinomycetes</taxon>
        <taxon>Micromonosporales</taxon>
        <taxon>Micromonosporaceae</taxon>
        <taxon>Asanoa</taxon>
    </lineage>
</organism>